<evidence type="ECO:0000256" key="1">
    <source>
        <dbReference type="ARBA" id="ARBA00022448"/>
    </source>
</evidence>
<dbReference type="CDD" id="cd03216">
    <property type="entry name" value="ABC_Carb_Monos_I"/>
    <property type="match status" value="1"/>
</dbReference>
<dbReference type="GO" id="GO:0005524">
    <property type="term" value="F:ATP binding"/>
    <property type="evidence" value="ECO:0007669"/>
    <property type="project" value="UniProtKB-KW"/>
</dbReference>
<dbReference type="InterPro" id="IPR050107">
    <property type="entry name" value="ABC_carbohydrate_import_ATPase"/>
</dbReference>
<comment type="caution">
    <text evidence="6">The sequence shown here is derived from an EMBL/GenBank/DDBJ whole genome shotgun (WGS) entry which is preliminary data.</text>
</comment>
<dbReference type="PANTHER" id="PTHR43790:SF9">
    <property type="entry name" value="GALACTOFURANOSE TRANSPORTER ATP-BINDING PROTEIN YTFR"/>
    <property type="match status" value="1"/>
</dbReference>
<feature type="domain" description="ABC transporter" evidence="5">
    <location>
        <begin position="17"/>
        <end position="257"/>
    </location>
</feature>
<dbReference type="Pfam" id="PF00005">
    <property type="entry name" value="ABC_tran"/>
    <property type="match status" value="2"/>
</dbReference>
<dbReference type="EMBL" id="JAJOMB010000024">
    <property type="protein sequence ID" value="MCD5315810.1"/>
    <property type="molecule type" value="Genomic_DNA"/>
</dbReference>
<reference evidence="6" key="1">
    <citation type="submission" date="2021-11" db="EMBL/GenBank/DDBJ databases">
        <title>Streptomyces corallinus and Kineosporia corallina sp. nov., two new coral-derived marine actinobacteria.</title>
        <authorList>
            <person name="Buangrab K."/>
            <person name="Sutthacheep M."/>
            <person name="Yeemin T."/>
            <person name="Harunari E."/>
            <person name="Igarashi Y."/>
            <person name="Sripreechasak P."/>
            <person name="Kanchanasin P."/>
            <person name="Tanasupawat S."/>
            <person name="Phongsopitanun W."/>
        </authorList>
    </citation>
    <scope>NUCLEOTIDE SEQUENCE</scope>
    <source>
        <strain evidence="6">JCM 31032</strain>
    </source>
</reference>
<dbReference type="InterPro" id="IPR017871">
    <property type="entry name" value="ABC_transporter-like_CS"/>
</dbReference>
<evidence type="ECO:0000256" key="2">
    <source>
        <dbReference type="ARBA" id="ARBA00022737"/>
    </source>
</evidence>
<dbReference type="Proteomes" id="UP001138997">
    <property type="component" value="Unassembled WGS sequence"/>
</dbReference>
<evidence type="ECO:0000313" key="7">
    <source>
        <dbReference type="Proteomes" id="UP001138997"/>
    </source>
</evidence>
<dbReference type="SMART" id="SM00382">
    <property type="entry name" value="AAA"/>
    <property type="match status" value="1"/>
</dbReference>
<dbReference type="InterPro" id="IPR003439">
    <property type="entry name" value="ABC_transporter-like_ATP-bd"/>
</dbReference>
<organism evidence="6 7">
    <name type="scientific">Kineosporia babensis</name>
    <dbReference type="NCBI Taxonomy" id="499548"/>
    <lineage>
        <taxon>Bacteria</taxon>
        <taxon>Bacillati</taxon>
        <taxon>Actinomycetota</taxon>
        <taxon>Actinomycetes</taxon>
        <taxon>Kineosporiales</taxon>
        <taxon>Kineosporiaceae</taxon>
        <taxon>Kineosporia</taxon>
    </lineage>
</organism>
<dbReference type="InterPro" id="IPR027417">
    <property type="entry name" value="P-loop_NTPase"/>
</dbReference>
<keyword evidence="3" id="KW-0547">Nucleotide-binding</keyword>
<evidence type="ECO:0000256" key="3">
    <source>
        <dbReference type="ARBA" id="ARBA00022741"/>
    </source>
</evidence>
<accession>A0A9X1NKA6</accession>
<dbReference type="GO" id="GO:0016887">
    <property type="term" value="F:ATP hydrolysis activity"/>
    <property type="evidence" value="ECO:0007669"/>
    <property type="project" value="InterPro"/>
</dbReference>
<proteinExistence type="predicted"/>
<sequence>MSATWSAPAGTLPASVLRAESIVHDYSGVVVLREVDLAIRGGEIHALLGQNGSGKSTLIKVLTGALSPSSGQLSLDGQEVSFATPQASTSAGIAVVHQNYNLFPELSVEKNLLATASKVPRRRAALNAIDERSWRAKVQGVLDRLGVSVDAAVKVSELGPAERKFVEIARAMLSEPRFLILDEPTASLEPDAATQVLDLMRTLRAQGIGVVFVSHRLDEVLQAADRYSILRDGALVATGEVAGLTPSRLTELMIGQKAEQAAARASTPPGPLMLQLRKSSVGAGHFDVDLHAGQVVAVTGLVGSGAATVVSMVGGDVPLDGQAVRDGQSIRLRHVRDAQKAGIGFIPEDRKGRGVVLMQSCAVNMSLSSLARISRAGMVSARSLRQRAEHFRSRLQIKMGDVNAPISSLSGGNQQKVMVARLLAAQFQIMAVAEPSQGVDIGGRSQIHDLLREFVDGGGSVLLFSTDTDEVLALADTVYVFRHGEMIHHADREHLDEHSLAALVAGVHETV</sequence>
<evidence type="ECO:0000313" key="6">
    <source>
        <dbReference type="EMBL" id="MCD5315810.1"/>
    </source>
</evidence>
<dbReference type="Gene3D" id="3.40.50.300">
    <property type="entry name" value="P-loop containing nucleotide triphosphate hydrolases"/>
    <property type="match status" value="2"/>
</dbReference>
<dbReference type="PROSITE" id="PS00211">
    <property type="entry name" value="ABC_TRANSPORTER_1"/>
    <property type="match status" value="1"/>
</dbReference>
<keyword evidence="7" id="KW-1185">Reference proteome</keyword>
<dbReference type="RefSeq" id="WP_231448629.1">
    <property type="nucleotide sequence ID" value="NZ_JAJOMB010000024.1"/>
</dbReference>
<name>A0A9X1NKA6_9ACTN</name>
<keyword evidence="4 6" id="KW-0067">ATP-binding</keyword>
<keyword evidence="1" id="KW-0813">Transport</keyword>
<protein>
    <submittedName>
        <fullName evidence="6">Sugar ABC transporter ATP-binding protein</fullName>
    </submittedName>
</protein>
<evidence type="ECO:0000259" key="5">
    <source>
        <dbReference type="PROSITE" id="PS50893"/>
    </source>
</evidence>
<evidence type="ECO:0000256" key="4">
    <source>
        <dbReference type="ARBA" id="ARBA00022840"/>
    </source>
</evidence>
<gene>
    <name evidence="6" type="ORF">LR394_33440</name>
</gene>
<dbReference type="CDD" id="cd03215">
    <property type="entry name" value="ABC_Carb_Monos_II"/>
    <property type="match status" value="1"/>
</dbReference>
<dbReference type="PANTHER" id="PTHR43790">
    <property type="entry name" value="CARBOHYDRATE TRANSPORT ATP-BINDING PROTEIN MG119-RELATED"/>
    <property type="match status" value="1"/>
</dbReference>
<dbReference type="AlphaFoldDB" id="A0A9X1NKA6"/>
<dbReference type="InterPro" id="IPR003593">
    <property type="entry name" value="AAA+_ATPase"/>
</dbReference>
<dbReference type="PROSITE" id="PS50893">
    <property type="entry name" value="ABC_TRANSPORTER_2"/>
    <property type="match status" value="2"/>
</dbReference>
<dbReference type="SUPFAM" id="SSF52540">
    <property type="entry name" value="P-loop containing nucleoside triphosphate hydrolases"/>
    <property type="match status" value="2"/>
</dbReference>
<feature type="domain" description="ABC transporter" evidence="5">
    <location>
        <begin position="256"/>
        <end position="508"/>
    </location>
</feature>
<keyword evidence="2" id="KW-0677">Repeat</keyword>